<sequence>MLAILTWSQNHLKSYLSRVAPDPIHFVACREGSRVSRQIPWILSRGAGESVFQQVRF</sequence>
<reference evidence="2" key="1">
    <citation type="journal article" date="2017" name="Nature">
        <title>The sunflower genome provides insights into oil metabolism, flowering and Asterid evolution.</title>
        <authorList>
            <person name="Badouin H."/>
            <person name="Gouzy J."/>
            <person name="Grassa C.J."/>
            <person name="Murat F."/>
            <person name="Staton S.E."/>
            <person name="Cottret L."/>
            <person name="Lelandais-Briere C."/>
            <person name="Owens G.L."/>
            <person name="Carrere S."/>
            <person name="Mayjonade B."/>
            <person name="Legrand L."/>
            <person name="Gill N."/>
            <person name="Kane N.C."/>
            <person name="Bowers J.E."/>
            <person name="Hubner S."/>
            <person name="Bellec A."/>
            <person name="Berard A."/>
            <person name="Berges H."/>
            <person name="Blanchet N."/>
            <person name="Boniface M.C."/>
            <person name="Brunel D."/>
            <person name="Catrice O."/>
            <person name="Chaidir N."/>
            <person name="Claudel C."/>
            <person name="Donnadieu C."/>
            <person name="Faraut T."/>
            <person name="Fievet G."/>
            <person name="Helmstetter N."/>
            <person name="King M."/>
            <person name="Knapp S.J."/>
            <person name="Lai Z."/>
            <person name="Le Paslier M.C."/>
            <person name="Lippi Y."/>
            <person name="Lorenzon L."/>
            <person name="Mandel J.R."/>
            <person name="Marage G."/>
            <person name="Marchand G."/>
            <person name="Marquand E."/>
            <person name="Bret-Mestries E."/>
            <person name="Morien E."/>
            <person name="Nambeesan S."/>
            <person name="Nguyen T."/>
            <person name="Pegot-Espagnet P."/>
            <person name="Pouilly N."/>
            <person name="Raftis F."/>
            <person name="Sallet E."/>
            <person name="Schiex T."/>
            <person name="Thomas J."/>
            <person name="Vandecasteele C."/>
            <person name="Vares D."/>
            <person name="Vear F."/>
            <person name="Vautrin S."/>
            <person name="Crespi M."/>
            <person name="Mangin B."/>
            <person name="Burke J.M."/>
            <person name="Salse J."/>
            <person name="Munos S."/>
            <person name="Vincourt P."/>
            <person name="Rieseberg L.H."/>
            <person name="Langlade N.B."/>
        </authorList>
    </citation>
    <scope>NUCLEOTIDE SEQUENCE [LARGE SCALE GENOMIC DNA]</scope>
    <source>
        <strain evidence="2">cv. SF193</strain>
    </source>
</reference>
<keyword evidence="2" id="KW-1185">Reference proteome</keyword>
<organism evidence="1 2">
    <name type="scientific">Helianthus annuus</name>
    <name type="common">Common sunflower</name>
    <dbReference type="NCBI Taxonomy" id="4232"/>
    <lineage>
        <taxon>Eukaryota</taxon>
        <taxon>Viridiplantae</taxon>
        <taxon>Streptophyta</taxon>
        <taxon>Embryophyta</taxon>
        <taxon>Tracheophyta</taxon>
        <taxon>Spermatophyta</taxon>
        <taxon>Magnoliopsida</taxon>
        <taxon>eudicotyledons</taxon>
        <taxon>Gunneridae</taxon>
        <taxon>Pentapetalae</taxon>
        <taxon>asterids</taxon>
        <taxon>campanulids</taxon>
        <taxon>Asterales</taxon>
        <taxon>Asteraceae</taxon>
        <taxon>Asteroideae</taxon>
        <taxon>Heliantheae alliance</taxon>
        <taxon>Heliantheae</taxon>
        <taxon>Helianthus</taxon>
    </lineage>
</organism>
<dbReference type="Proteomes" id="UP000215914">
    <property type="component" value="Chromosome 10"/>
</dbReference>
<name>A0A251TM67_HELAN</name>
<dbReference type="AlphaFoldDB" id="A0A251TM67"/>
<evidence type="ECO:0000313" key="1">
    <source>
        <dbReference type="EMBL" id="OTG12228.1"/>
    </source>
</evidence>
<gene>
    <name evidence="1" type="ORF">HannXRQ_Chr10g0307361</name>
</gene>
<dbReference type="InParanoid" id="A0A251TM67"/>
<proteinExistence type="predicted"/>
<evidence type="ECO:0000313" key="2">
    <source>
        <dbReference type="Proteomes" id="UP000215914"/>
    </source>
</evidence>
<accession>A0A251TM67</accession>
<protein>
    <submittedName>
        <fullName evidence="1">Uncharacterized protein</fullName>
    </submittedName>
</protein>
<dbReference type="EMBL" id="CM007899">
    <property type="protein sequence ID" value="OTG12228.1"/>
    <property type="molecule type" value="Genomic_DNA"/>
</dbReference>